<dbReference type="RefSeq" id="WP_008115055.1">
    <property type="nucleotide sequence ID" value="NZ_CAMAPB010000037.1"/>
</dbReference>
<accession>A0A9W4R0Z6</accession>
<protein>
    <submittedName>
        <fullName evidence="1">Uncharacterized protein</fullName>
    </submittedName>
</protein>
<gene>
    <name evidence="1" type="ORF">PSEHALCIP103_02521</name>
</gene>
<evidence type="ECO:0000313" key="2">
    <source>
        <dbReference type="Proteomes" id="UP001152447"/>
    </source>
</evidence>
<dbReference type="AlphaFoldDB" id="A0A9W4R0Z6"/>
<organism evidence="1 2">
    <name type="scientific">Pseudoalteromonas haloplanktis</name>
    <name type="common">Alteromonas haloplanktis</name>
    <dbReference type="NCBI Taxonomy" id="228"/>
    <lineage>
        <taxon>Bacteria</taxon>
        <taxon>Pseudomonadati</taxon>
        <taxon>Pseudomonadota</taxon>
        <taxon>Gammaproteobacteria</taxon>
        <taxon>Alteromonadales</taxon>
        <taxon>Pseudoalteromonadaceae</taxon>
        <taxon>Pseudoalteromonas</taxon>
    </lineage>
</organism>
<proteinExistence type="predicted"/>
<name>A0A9W4R0Z6_PSEHA</name>
<dbReference type="GeneID" id="99695377"/>
<evidence type="ECO:0000313" key="1">
    <source>
        <dbReference type="EMBL" id="CAH9061561.1"/>
    </source>
</evidence>
<dbReference type="Proteomes" id="UP001152447">
    <property type="component" value="Unassembled WGS sequence"/>
</dbReference>
<comment type="caution">
    <text evidence="1">The sequence shown here is derived from an EMBL/GenBank/DDBJ whole genome shotgun (WGS) entry which is preliminary data.</text>
</comment>
<keyword evidence="2" id="KW-1185">Reference proteome</keyword>
<sequence>MRAFKIGLLITSVSVIIGATSLCSNTEQDLGSANICLHKEQTNAINNSATRCIQIEEDSSWASWLTGDSRSAQFHYLDLLELLTGTDDKHKPSSIKPLF</sequence>
<reference evidence="1" key="1">
    <citation type="submission" date="2022-07" db="EMBL/GenBank/DDBJ databases">
        <authorList>
            <person name="Criscuolo A."/>
        </authorList>
    </citation>
    <scope>NUCLEOTIDE SEQUENCE</scope>
    <source>
        <strain evidence="1">CIP103197</strain>
    </source>
</reference>
<dbReference type="EMBL" id="CAMAPB010000037">
    <property type="protein sequence ID" value="CAH9061561.1"/>
    <property type="molecule type" value="Genomic_DNA"/>
</dbReference>